<reference evidence="20 21" key="1">
    <citation type="journal article" date="2016" name="Mol. Biol. Evol.">
        <title>Comparative Genomics of Early-Diverging Mushroom-Forming Fungi Provides Insights into the Origins of Lignocellulose Decay Capabilities.</title>
        <authorList>
            <person name="Nagy L.G."/>
            <person name="Riley R."/>
            <person name="Tritt A."/>
            <person name="Adam C."/>
            <person name="Daum C."/>
            <person name="Floudas D."/>
            <person name="Sun H."/>
            <person name="Yadav J.S."/>
            <person name="Pangilinan J."/>
            <person name="Larsson K.H."/>
            <person name="Matsuura K."/>
            <person name="Barry K."/>
            <person name="Labutti K."/>
            <person name="Kuo R."/>
            <person name="Ohm R.A."/>
            <person name="Bhattacharya S.S."/>
            <person name="Shirouzu T."/>
            <person name="Yoshinaga Y."/>
            <person name="Martin F.M."/>
            <person name="Grigoriev I.V."/>
            <person name="Hibbett D.S."/>
        </authorList>
    </citation>
    <scope>NUCLEOTIDE SEQUENCE [LARGE SCALE GENOMIC DNA]</scope>
    <source>
        <strain evidence="20 21">HHB12733</strain>
    </source>
</reference>
<dbReference type="GO" id="GO:0006412">
    <property type="term" value="P:translation"/>
    <property type="evidence" value="ECO:0007669"/>
    <property type="project" value="InterPro"/>
</dbReference>
<sequence length="681" mass="75654">MTVVSNTIYAGVAVLAIALLYRLSQVGKRDKSLPPGPPTRLIVGNLFDIPPRYAHLKFTEWSKQYGPVISCKLFGSTMVVLNDADSVMELMDKRSGSSSDRPPSYINSEASLEDTMLRISSRSVLMRKIYNTSLAQRRVPDYVPLQNAEAVATMRNVLHDPDNFYEELRRLSCSLALTIAFGKRAPTFSGKDSTGFSVSHFYHVAHAFNFFLEVGAAPPLDLFPILKYVPAAFATWKREAIQLRRDMQQLYRTMLLGEVNARLDKGQSNGCWMESVIQRNEASDDLMKAWVGGGMMEAGSDTTSSVLLTFVLAAVLHPDKVAKAQAELDAAVGSDRSPKFEDLESLPYCKAFVLEVMRWRPILPAGVPHLTSKDEVYNGMLIPAGTVMVQNTWAVLHDPAKYDHPERFMPERFLEHKYGLKKGMPEDPSSFRNTFGYGAGRRICVGLYFAENTIKVMVSKMLWAYNFGHKIDAKTGKPIHVRDDDFHPGHITAPEPFQCTITPRSEAYVRIIEEEFKEATPFLAQYEKSVTACDYRRAQGCTMIGLKAIMNVIDNSGAIVAECVHVLKHKTNHGHARVGDVVVCVVQRARPIPIITGPAGPQTTALNVPKVRKGEVRRAVVVRTKKEEQRPDGSVIRFDDNAAVLIDKKGEMIGTRVGGVVSADLRRRGWGKIAALAPKVV</sequence>
<dbReference type="Pfam" id="PF00238">
    <property type="entry name" value="Ribosomal_L14"/>
    <property type="match status" value="1"/>
</dbReference>
<evidence type="ECO:0000256" key="14">
    <source>
        <dbReference type="ARBA" id="ARBA00023136"/>
    </source>
</evidence>
<dbReference type="HAMAP" id="MF_01367">
    <property type="entry name" value="Ribosomal_uL14"/>
    <property type="match status" value="1"/>
</dbReference>
<accession>A0A165CGG5</accession>
<proteinExistence type="inferred from homology"/>
<evidence type="ECO:0000313" key="20">
    <source>
        <dbReference type="EMBL" id="KZT50748.1"/>
    </source>
</evidence>
<dbReference type="GO" id="GO:0003735">
    <property type="term" value="F:structural constituent of ribosome"/>
    <property type="evidence" value="ECO:0007669"/>
    <property type="project" value="InterPro"/>
</dbReference>
<comment type="similarity">
    <text evidence="4">Belongs to the cytochrome P450 family.</text>
</comment>
<dbReference type="SUPFAM" id="SSF48264">
    <property type="entry name" value="Cytochrome P450"/>
    <property type="match status" value="1"/>
</dbReference>
<keyword evidence="11" id="KW-0560">Oxidoreductase</keyword>
<dbReference type="PRINTS" id="PR00463">
    <property type="entry name" value="EP450I"/>
</dbReference>
<evidence type="ECO:0000256" key="5">
    <source>
        <dbReference type="ARBA" id="ARBA00010745"/>
    </source>
</evidence>
<dbReference type="InterPro" id="IPR005745">
    <property type="entry name" value="Ribosomal_uL14_bac-type"/>
</dbReference>
<keyword evidence="15" id="KW-0687">Ribonucleoprotein</keyword>
<dbReference type="InterPro" id="IPR019972">
    <property type="entry name" value="Ribosomal_uL14_CS"/>
</dbReference>
<evidence type="ECO:0000256" key="2">
    <source>
        <dbReference type="ARBA" id="ARBA00004370"/>
    </source>
</evidence>
<dbReference type="GO" id="GO:0004497">
    <property type="term" value="F:monooxygenase activity"/>
    <property type="evidence" value="ECO:0007669"/>
    <property type="project" value="UniProtKB-KW"/>
</dbReference>
<keyword evidence="9" id="KW-0689">Ribosomal protein</keyword>
<dbReference type="SMART" id="SM01374">
    <property type="entry name" value="Ribosomal_L14"/>
    <property type="match status" value="1"/>
</dbReference>
<comment type="similarity">
    <text evidence="5">Belongs to the universal ribosomal protein uL14 family.</text>
</comment>
<evidence type="ECO:0000256" key="7">
    <source>
        <dbReference type="ARBA" id="ARBA00022692"/>
    </source>
</evidence>
<dbReference type="PANTHER" id="PTHR46300">
    <property type="entry name" value="P450, PUTATIVE (EUROFUNG)-RELATED-RELATED"/>
    <property type="match status" value="1"/>
</dbReference>
<dbReference type="AlphaFoldDB" id="A0A165CGG5"/>
<evidence type="ECO:0000256" key="9">
    <source>
        <dbReference type="ARBA" id="ARBA00022980"/>
    </source>
</evidence>
<keyword evidence="10 19" id="KW-1133">Transmembrane helix</keyword>
<dbReference type="PANTHER" id="PTHR46300:SF2">
    <property type="entry name" value="CYTOCHROME P450 MONOOXYGENASE ALNH-RELATED"/>
    <property type="match status" value="1"/>
</dbReference>
<comment type="function">
    <text evidence="16">Component of the mitochondrial ribosome (mitoribosome), a dedicated translation machinery responsible for the synthesis of mitochondrial genome-encoded proteins, including at least some of the essential transmembrane subunits of the mitochondrial respiratory chain. The mitoribosomes are attached to the mitochondrial inner membrane and translation products are cotranslationally integrated into the membrane.</text>
</comment>
<keyword evidence="12 18" id="KW-0408">Iron</keyword>
<dbReference type="STRING" id="1353952.A0A165CGG5"/>
<dbReference type="FunFam" id="2.40.150.20:FF:000005">
    <property type="entry name" value="50S ribosomal protein L14"/>
    <property type="match status" value="1"/>
</dbReference>
<evidence type="ECO:0000256" key="11">
    <source>
        <dbReference type="ARBA" id="ARBA00023002"/>
    </source>
</evidence>
<keyword evidence="14 19" id="KW-0472">Membrane</keyword>
<keyword evidence="21" id="KW-1185">Reference proteome</keyword>
<evidence type="ECO:0000256" key="18">
    <source>
        <dbReference type="PIRSR" id="PIRSR602401-1"/>
    </source>
</evidence>
<feature type="transmembrane region" description="Helical" evidence="19">
    <location>
        <begin position="6"/>
        <end position="23"/>
    </location>
</feature>
<comment type="pathway">
    <text evidence="3">Secondary metabolite biosynthesis.</text>
</comment>
<evidence type="ECO:0000256" key="6">
    <source>
        <dbReference type="ARBA" id="ARBA00022617"/>
    </source>
</evidence>
<evidence type="ECO:0000256" key="1">
    <source>
        <dbReference type="ARBA" id="ARBA00001971"/>
    </source>
</evidence>
<comment type="subcellular location">
    <subcellularLocation>
        <location evidence="2">Membrane</location>
    </subcellularLocation>
</comment>
<dbReference type="InterPro" id="IPR036396">
    <property type="entry name" value="Cyt_P450_sf"/>
</dbReference>
<dbReference type="GO" id="GO:0016705">
    <property type="term" value="F:oxidoreductase activity, acting on paired donors, with incorporation or reduction of molecular oxygen"/>
    <property type="evidence" value="ECO:0007669"/>
    <property type="project" value="InterPro"/>
</dbReference>
<comment type="cofactor">
    <cofactor evidence="1 18">
        <name>heme</name>
        <dbReference type="ChEBI" id="CHEBI:30413"/>
    </cofactor>
</comment>
<dbReference type="GO" id="GO:0016020">
    <property type="term" value="C:membrane"/>
    <property type="evidence" value="ECO:0007669"/>
    <property type="project" value="UniProtKB-SubCell"/>
</dbReference>
<dbReference type="InterPro" id="IPR000218">
    <property type="entry name" value="Ribosomal_uL14"/>
</dbReference>
<dbReference type="Gene3D" id="2.40.150.20">
    <property type="entry name" value="Ribosomal protein L14"/>
    <property type="match status" value="1"/>
</dbReference>
<dbReference type="CDD" id="cd11065">
    <property type="entry name" value="CYP64-like"/>
    <property type="match status" value="1"/>
</dbReference>
<dbReference type="Proteomes" id="UP000076842">
    <property type="component" value="Unassembled WGS sequence"/>
</dbReference>
<gene>
    <name evidence="20" type="ORF">CALCODRAFT_558970</name>
</gene>
<evidence type="ECO:0000256" key="8">
    <source>
        <dbReference type="ARBA" id="ARBA00022723"/>
    </source>
</evidence>
<keyword evidence="6 18" id="KW-0349">Heme</keyword>
<dbReference type="OrthoDB" id="1103324at2759"/>
<name>A0A165CGG5_9BASI</name>
<organism evidence="20 21">
    <name type="scientific">Calocera cornea HHB12733</name>
    <dbReference type="NCBI Taxonomy" id="1353952"/>
    <lineage>
        <taxon>Eukaryota</taxon>
        <taxon>Fungi</taxon>
        <taxon>Dikarya</taxon>
        <taxon>Basidiomycota</taxon>
        <taxon>Agaricomycotina</taxon>
        <taxon>Dacrymycetes</taxon>
        <taxon>Dacrymycetales</taxon>
        <taxon>Dacrymycetaceae</taxon>
        <taxon>Calocera</taxon>
    </lineage>
</organism>
<dbReference type="GO" id="GO:0005506">
    <property type="term" value="F:iron ion binding"/>
    <property type="evidence" value="ECO:0007669"/>
    <property type="project" value="InterPro"/>
</dbReference>
<dbReference type="InterPro" id="IPR001128">
    <property type="entry name" value="Cyt_P450"/>
</dbReference>
<dbReference type="EMBL" id="KV424147">
    <property type="protein sequence ID" value="KZT50748.1"/>
    <property type="molecule type" value="Genomic_DNA"/>
</dbReference>
<dbReference type="SUPFAM" id="SSF50193">
    <property type="entry name" value="Ribosomal protein L14"/>
    <property type="match status" value="1"/>
</dbReference>
<keyword evidence="7 19" id="KW-0812">Transmembrane</keyword>
<dbReference type="InterPro" id="IPR036853">
    <property type="entry name" value="Ribosomal_uL14_sf"/>
</dbReference>
<dbReference type="InParanoid" id="A0A165CGG5"/>
<dbReference type="Pfam" id="PF00067">
    <property type="entry name" value="p450"/>
    <property type="match status" value="1"/>
</dbReference>
<evidence type="ECO:0000256" key="19">
    <source>
        <dbReference type="SAM" id="Phobius"/>
    </source>
</evidence>
<dbReference type="GO" id="GO:0015934">
    <property type="term" value="C:large ribosomal subunit"/>
    <property type="evidence" value="ECO:0007669"/>
    <property type="project" value="InterPro"/>
</dbReference>
<evidence type="ECO:0000313" key="21">
    <source>
        <dbReference type="Proteomes" id="UP000076842"/>
    </source>
</evidence>
<keyword evidence="8 18" id="KW-0479">Metal-binding</keyword>
<evidence type="ECO:0000256" key="15">
    <source>
        <dbReference type="ARBA" id="ARBA00023274"/>
    </source>
</evidence>
<evidence type="ECO:0000256" key="4">
    <source>
        <dbReference type="ARBA" id="ARBA00010617"/>
    </source>
</evidence>
<dbReference type="PRINTS" id="PR00385">
    <property type="entry name" value="P450"/>
</dbReference>
<protein>
    <recommendedName>
        <fullName evidence="17">Large ribosomal subunit protein uL14m</fullName>
    </recommendedName>
</protein>
<dbReference type="InterPro" id="IPR002401">
    <property type="entry name" value="Cyt_P450_E_grp-I"/>
</dbReference>
<evidence type="ECO:0000256" key="16">
    <source>
        <dbReference type="ARBA" id="ARBA00037226"/>
    </source>
</evidence>
<evidence type="ECO:0000256" key="17">
    <source>
        <dbReference type="ARBA" id="ARBA00040118"/>
    </source>
</evidence>
<dbReference type="PROSITE" id="PS00049">
    <property type="entry name" value="RIBOSOMAL_L14"/>
    <property type="match status" value="1"/>
</dbReference>
<evidence type="ECO:0000256" key="3">
    <source>
        <dbReference type="ARBA" id="ARBA00005179"/>
    </source>
</evidence>
<feature type="binding site" description="axial binding residue" evidence="18">
    <location>
        <position position="444"/>
    </location>
    <ligand>
        <name>heme</name>
        <dbReference type="ChEBI" id="CHEBI:30413"/>
    </ligand>
    <ligandPart>
        <name>Fe</name>
        <dbReference type="ChEBI" id="CHEBI:18248"/>
    </ligandPart>
</feature>
<dbReference type="InterPro" id="IPR050364">
    <property type="entry name" value="Cytochrome_P450_fung"/>
</dbReference>
<keyword evidence="13" id="KW-0503">Monooxygenase</keyword>
<evidence type="ECO:0000256" key="10">
    <source>
        <dbReference type="ARBA" id="ARBA00022989"/>
    </source>
</evidence>
<evidence type="ECO:0000256" key="12">
    <source>
        <dbReference type="ARBA" id="ARBA00023004"/>
    </source>
</evidence>
<dbReference type="GO" id="GO:0020037">
    <property type="term" value="F:heme binding"/>
    <property type="evidence" value="ECO:0007669"/>
    <property type="project" value="InterPro"/>
</dbReference>
<dbReference type="Gene3D" id="1.10.630.10">
    <property type="entry name" value="Cytochrome P450"/>
    <property type="match status" value="1"/>
</dbReference>
<dbReference type="CDD" id="cd00337">
    <property type="entry name" value="Ribosomal_uL14"/>
    <property type="match status" value="1"/>
</dbReference>
<dbReference type="NCBIfam" id="TIGR01067">
    <property type="entry name" value="rplN_bact"/>
    <property type="match status" value="1"/>
</dbReference>
<evidence type="ECO:0000256" key="13">
    <source>
        <dbReference type="ARBA" id="ARBA00023033"/>
    </source>
</evidence>